<dbReference type="AlphaFoldDB" id="A0A2A2H283"/>
<dbReference type="RefSeq" id="WP_095652102.1">
    <property type="nucleotide sequence ID" value="NZ_LMVM01000038.1"/>
</dbReference>
<organism evidence="1 2">
    <name type="scientific">Methanobacterium bryantii</name>
    <dbReference type="NCBI Taxonomy" id="2161"/>
    <lineage>
        <taxon>Archaea</taxon>
        <taxon>Methanobacteriati</taxon>
        <taxon>Methanobacteriota</taxon>
        <taxon>Methanomada group</taxon>
        <taxon>Methanobacteria</taxon>
        <taxon>Methanobacteriales</taxon>
        <taxon>Methanobacteriaceae</taxon>
        <taxon>Methanobacterium</taxon>
    </lineage>
</organism>
<reference evidence="1 2" key="1">
    <citation type="journal article" date="2017" name="BMC Genomics">
        <title>Genomic analysis of methanogenic archaea reveals a shift towards energy conservation.</title>
        <authorList>
            <person name="Gilmore S.P."/>
            <person name="Henske J.K."/>
            <person name="Sexton J.A."/>
            <person name="Solomon K.V."/>
            <person name="Seppala S."/>
            <person name="Yoo J.I."/>
            <person name="Huyett L.M."/>
            <person name="Pressman A."/>
            <person name="Cogan J.Z."/>
            <person name="Kivenson V."/>
            <person name="Peng X."/>
            <person name="Tan Y."/>
            <person name="Valentine D.L."/>
            <person name="O'Malley M.A."/>
        </authorList>
    </citation>
    <scope>NUCLEOTIDE SEQUENCE [LARGE SCALE GENOMIC DNA]</scope>
    <source>
        <strain evidence="1 2">M.o.H.</strain>
    </source>
</reference>
<dbReference type="Proteomes" id="UP000217784">
    <property type="component" value="Unassembled WGS sequence"/>
</dbReference>
<evidence type="ECO:0000313" key="1">
    <source>
        <dbReference type="EMBL" id="PAV03424.1"/>
    </source>
</evidence>
<gene>
    <name evidence="1" type="ORF">ASJ80_00250</name>
</gene>
<name>A0A2A2H283_METBR</name>
<keyword evidence="2" id="KW-1185">Reference proteome</keyword>
<accession>A0A2A2H283</accession>
<proteinExistence type="predicted"/>
<protein>
    <submittedName>
        <fullName evidence="1">Uncharacterized protein</fullName>
    </submittedName>
</protein>
<sequence>MLRFEGIKEYDTAESIQTARECAIIFSDDELPKNICKDIEETLNRYEFSKKEKVEIEVRYIKNVAEIIVSVHCPLRRLVGKSDEQILRGLKNYRSRFEDYYNNIKPY</sequence>
<comment type="caution">
    <text evidence="1">The sequence shown here is derived from an EMBL/GenBank/DDBJ whole genome shotgun (WGS) entry which is preliminary data.</text>
</comment>
<dbReference type="OrthoDB" id="372591at2157"/>
<evidence type="ECO:0000313" key="2">
    <source>
        <dbReference type="Proteomes" id="UP000217784"/>
    </source>
</evidence>
<dbReference type="EMBL" id="LMVM01000038">
    <property type="protein sequence ID" value="PAV03424.1"/>
    <property type="molecule type" value="Genomic_DNA"/>
</dbReference>